<dbReference type="OrthoDB" id="19711at2759"/>
<comment type="similarity">
    <text evidence="2">Belongs to the WD repeat MET30/SCONB/SCON-2 family.</text>
</comment>
<organism evidence="12 13">
    <name type="scientific">Penicillium ucsense</name>
    <dbReference type="NCBI Taxonomy" id="2839758"/>
    <lineage>
        <taxon>Eukaryota</taxon>
        <taxon>Fungi</taxon>
        <taxon>Dikarya</taxon>
        <taxon>Ascomycota</taxon>
        <taxon>Pezizomycotina</taxon>
        <taxon>Eurotiomycetes</taxon>
        <taxon>Eurotiomycetidae</taxon>
        <taxon>Eurotiales</taxon>
        <taxon>Aspergillaceae</taxon>
        <taxon>Penicillium</taxon>
    </lineage>
</organism>
<comment type="subunit">
    <text evidence="3">Component of the SCF(sconB) E3 ubiquitin ligase complex.</text>
</comment>
<feature type="region of interest" description="Disordered" evidence="10">
    <location>
        <begin position="1"/>
        <end position="30"/>
    </location>
</feature>
<evidence type="ECO:0000313" key="13">
    <source>
        <dbReference type="Proteomes" id="UP000631181"/>
    </source>
</evidence>
<dbReference type="SUPFAM" id="SSF50978">
    <property type="entry name" value="WD40 repeat-like"/>
    <property type="match status" value="1"/>
</dbReference>
<dbReference type="SMART" id="SM00320">
    <property type="entry name" value="WD40"/>
    <property type="match status" value="7"/>
</dbReference>
<dbReference type="PROSITE" id="PS50294">
    <property type="entry name" value="WD_REPEATS_REGION"/>
    <property type="match status" value="4"/>
</dbReference>
<dbReference type="PROSITE" id="PS50082">
    <property type="entry name" value="WD_REPEATS_2"/>
    <property type="match status" value="5"/>
</dbReference>
<feature type="repeat" description="WD" evidence="9">
    <location>
        <begin position="349"/>
        <end position="392"/>
    </location>
</feature>
<evidence type="ECO:0000256" key="7">
    <source>
        <dbReference type="ARBA" id="ARBA00030034"/>
    </source>
</evidence>
<dbReference type="InterPro" id="IPR015943">
    <property type="entry name" value="WD40/YVTN_repeat-like_dom_sf"/>
</dbReference>
<dbReference type="PROSITE" id="PS00678">
    <property type="entry name" value="WD_REPEATS_1"/>
    <property type="match status" value="2"/>
</dbReference>
<evidence type="ECO:0000256" key="1">
    <source>
        <dbReference type="ARBA" id="ARBA00002730"/>
    </source>
</evidence>
<dbReference type="PANTHER" id="PTHR14604:SF4">
    <property type="entry name" value="F-BOX DOMAIN-CONTAINING PROTEIN"/>
    <property type="match status" value="1"/>
</dbReference>
<dbReference type="InterPro" id="IPR001810">
    <property type="entry name" value="F-box_dom"/>
</dbReference>
<feature type="repeat" description="WD" evidence="9">
    <location>
        <begin position="308"/>
        <end position="347"/>
    </location>
</feature>
<evidence type="ECO:0000256" key="10">
    <source>
        <dbReference type="SAM" id="MobiDB-lite"/>
    </source>
</evidence>
<feature type="compositionally biased region" description="Polar residues" evidence="10">
    <location>
        <begin position="724"/>
        <end position="740"/>
    </location>
</feature>
<dbReference type="Proteomes" id="UP000631181">
    <property type="component" value="Unassembled WGS sequence"/>
</dbReference>
<feature type="region of interest" description="Disordered" evidence="10">
    <location>
        <begin position="724"/>
        <end position="778"/>
    </location>
</feature>
<dbReference type="Pfam" id="PF12937">
    <property type="entry name" value="F-box-like"/>
    <property type="match status" value="1"/>
</dbReference>
<dbReference type="Pfam" id="PF00400">
    <property type="entry name" value="WD40"/>
    <property type="match status" value="5"/>
</dbReference>
<evidence type="ECO:0000256" key="9">
    <source>
        <dbReference type="PROSITE-ProRule" id="PRU00221"/>
    </source>
</evidence>
<keyword evidence="13" id="KW-1185">Reference proteome</keyword>
<dbReference type="Gene3D" id="1.20.1280.50">
    <property type="match status" value="1"/>
</dbReference>
<dbReference type="SUPFAM" id="SSF81383">
    <property type="entry name" value="F-box domain"/>
    <property type="match status" value="1"/>
</dbReference>
<evidence type="ECO:0000256" key="2">
    <source>
        <dbReference type="ARBA" id="ARBA00007968"/>
    </source>
</evidence>
<evidence type="ECO:0000256" key="4">
    <source>
        <dbReference type="ARBA" id="ARBA00015819"/>
    </source>
</evidence>
<dbReference type="SMART" id="SM00256">
    <property type="entry name" value="FBOX"/>
    <property type="match status" value="1"/>
</dbReference>
<feature type="domain" description="F-box" evidence="11">
    <location>
        <begin position="101"/>
        <end position="147"/>
    </location>
</feature>
<dbReference type="PRINTS" id="PR00320">
    <property type="entry name" value="GPROTEINBRPT"/>
</dbReference>
<comment type="caution">
    <text evidence="12">The sequence shown here is derived from an EMBL/GenBank/DDBJ whole genome shotgun (WGS) entry which is preliminary data.</text>
</comment>
<feature type="repeat" description="WD" evidence="9">
    <location>
        <begin position="522"/>
        <end position="552"/>
    </location>
</feature>
<protein>
    <recommendedName>
        <fullName evidence="4">Probable E3 ubiquitin ligase complex SCF subunit sconB</fullName>
    </recommendedName>
    <alternativeName>
        <fullName evidence="8">Sulfur controller B</fullName>
    </alternativeName>
    <alternativeName>
        <fullName evidence="7">Sulfur metabolite repression control protein B</fullName>
    </alternativeName>
</protein>
<dbReference type="PROSITE" id="PS50181">
    <property type="entry name" value="FBOX"/>
    <property type="match status" value="1"/>
</dbReference>
<feature type="repeat" description="WD" evidence="9">
    <location>
        <begin position="482"/>
        <end position="521"/>
    </location>
</feature>
<proteinExistence type="inferred from homology"/>
<keyword evidence="5 9" id="KW-0853">WD repeat</keyword>
<dbReference type="Gene3D" id="2.130.10.10">
    <property type="entry name" value="YVTN repeat-like/Quinoprotein amine dehydrogenase"/>
    <property type="match status" value="2"/>
</dbReference>
<feature type="repeat" description="WD" evidence="9">
    <location>
        <begin position="394"/>
        <end position="424"/>
    </location>
</feature>
<evidence type="ECO:0000256" key="8">
    <source>
        <dbReference type="ARBA" id="ARBA00032113"/>
    </source>
</evidence>
<evidence type="ECO:0000313" key="12">
    <source>
        <dbReference type="EMBL" id="KAF7713681.1"/>
    </source>
</evidence>
<feature type="region of interest" description="Disordered" evidence="10">
    <location>
        <begin position="166"/>
        <end position="225"/>
    </location>
</feature>
<evidence type="ECO:0000256" key="6">
    <source>
        <dbReference type="ARBA" id="ARBA00022737"/>
    </source>
</evidence>
<sequence length="886" mass="96835">MEDDAGSDPPSHPALKLQATSFPGYSAPTLSPAFRLDEGYSDDTPSQAEKETMADNAMSLPEWVLAQTEADRAAFAYTILRSLSTATLAGVVERLTPLLHMDPVLKLPPELTFQIFSYLEPRQLLTASLASRAWRSRILDSGLWRVLYIQEGWRVDLRAIRSFEQEQSEAVSPQTRRARPQCSDPDLSEPKQKKRVPMSWYDGRTLDDSKSVNDTTQPDNEGDHMMLDASVRTPQTGTEKQIRGSQTLAHDSISSLQPPLKSSLVVRMPNGSTRINWMHLYKQRRRLEANWHHGRFTNFQLPHPSHPEDAHLECVYAIQFAGKWLVSGSRDRTVRVWDLETKRLWNRPLVGHAKSVLCLQFDPSPAEDVIISGSSDRSVIVWRFSTGQKIHQITGAHADSVLNLKFDHRFLVTCSKDRTVKVWNRHDLLPNHEDYPRIFKGGAASYPSYIIDLKETAPNFIEANIANGHIKALKAYSLLMTVEGHGAAVNAMQLHGDEIVTASGDRLIKVWNIRNGTCVKTLMGHTKGIACVQSDSRRIISGSNDNTVRIYDHISGAEVACLRGHNNLVRTVQAGFGDPPGADEALRLEALEVDTAFWRAQQEGAPIEPRPSATRRAGHTPNTAGSRNPRDIRATGAKIPPGGGGSIWGRIVSGSYDESILIWHKDRDGAWSIGHRLRQSDAAANAARGTLSDAARAAIQTQVRHLQATQTPGIANIAAPNIMTGQQSNRPTNTPGQGSTPTPPVINNAPGATPAAQDSNVAAAGPSHIPAGPASRTNVTNTTAVNAAPQTPRPLPIPSALPGAPPLVTPQGVPPAGLAHLLQMPAPHPIPNIPRNRAPAPTSRVFKVQFDSRKIVCASVDPRIVGWDFACGDDDILEACRFFQGL</sequence>
<comment type="function">
    <text evidence="1">Component of the SCF(sconB) E3 ubiquitin ligase complex involved in the regulation of sulfur metabolite repression, probably by mediating the inactivation or degradation of the metR transcription factor.</text>
</comment>
<dbReference type="AlphaFoldDB" id="A0A8J8VXQ5"/>
<dbReference type="CDD" id="cd00200">
    <property type="entry name" value="WD40"/>
    <property type="match status" value="1"/>
</dbReference>
<feature type="region of interest" description="Disordered" evidence="10">
    <location>
        <begin position="603"/>
        <end position="640"/>
    </location>
</feature>
<dbReference type="InterPro" id="IPR020472">
    <property type="entry name" value="WD40_PAC1"/>
</dbReference>
<gene>
    <name evidence="12" type="ORF">PECM_000668</name>
</gene>
<dbReference type="EMBL" id="WIWV01000109">
    <property type="protein sequence ID" value="KAF7713681.1"/>
    <property type="molecule type" value="Genomic_DNA"/>
</dbReference>
<evidence type="ECO:0000256" key="5">
    <source>
        <dbReference type="ARBA" id="ARBA00022574"/>
    </source>
</evidence>
<dbReference type="InterPro" id="IPR036322">
    <property type="entry name" value="WD40_repeat_dom_sf"/>
</dbReference>
<dbReference type="InterPro" id="IPR019775">
    <property type="entry name" value="WD40_repeat_CS"/>
</dbReference>
<dbReference type="InterPro" id="IPR036047">
    <property type="entry name" value="F-box-like_dom_sf"/>
</dbReference>
<name>A0A8J8VXQ5_9EURO</name>
<evidence type="ECO:0000259" key="11">
    <source>
        <dbReference type="PROSITE" id="PS50181"/>
    </source>
</evidence>
<evidence type="ECO:0000256" key="3">
    <source>
        <dbReference type="ARBA" id="ARBA00011725"/>
    </source>
</evidence>
<dbReference type="PANTHER" id="PTHR14604">
    <property type="entry name" value="WD40 REPEAT PF20"/>
    <property type="match status" value="1"/>
</dbReference>
<dbReference type="InterPro" id="IPR001680">
    <property type="entry name" value="WD40_rpt"/>
</dbReference>
<reference evidence="12" key="1">
    <citation type="journal article" date="2020" name="Front. Microbiol.">
        <title>Gene regulatory networks of Penicillium echinulatum 2HH and Penicillium oxalicum 114-2 inferred by a computational biology approach.</title>
        <authorList>
            <person name="Lenz A.R."/>
            <person name="Galan-Vasquez E."/>
            <person name="Balbinot E."/>
            <person name="De Abreu F.P."/>
            <person name="De Oliveira N.S."/>
            <person name="Da Rosa L.O."/>
            <person name="De Avila E Silva S."/>
            <person name="Camassola M."/>
            <person name="Dillon A.J.P."/>
            <person name="Perez-Rueda E."/>
        </authorList>
    </citation>
    <scope>NUCLEOTIDE SEQUENCE</scope>
    <source>
        <strain evidence="12">S1M29</strain>
    </source>
</reference>
<dbReference type="InterPro" id="IPR050995">
    <property type="entry name" value="WD-F-box_domain-protein"/>
</dbReference>
<accession>A0A8J8VXQ5</accession>
<keyword evidence="6" id="KW-0677">Repeat</keyword>